<protein>
    <submittedName>
        <fullName evidence="9">Type IV conjugative transfer system coupling protein TraD</fullName>
    </submittedName>
</protein>
<evidence type="ECO:0000256" key="2">
    <source>
        <dbReference type="ARBA" id="ARBA00022475"/>
    </source>
</evidence>
<dbReference type="Gene3D" id="1.10.8.80">
    <property type="entry name" value="Magnesium chelatase subunit I, C-Terminal domain"/>
    <property type="match status" value="1"/>
</dbReference>
<geneLocation type="plasmid" evidence="9 10">
    <name>paPv1</name>
</geneLocation>
<dbReference type="CDD" id="cd01127">
    <property type="entry name" value="TrwB_TraG_TraD_VirD4"/>
    <property type="match status" value="1"/>
</dbReference>
<feature type="domain" description="Type IV secretion system coupling protein TraD DNA-binding" evidence="8">
    <location>
        <begin position="174"/>
        <end position="561"/>
    </location>
</feature>
<feature type="compositionally biased region" description="Low complexity" evidence="6">
    <location>
        <begin position="610"/>
        <end position="619"/>
    </location>
</feature>
<dbReference type="Pfam" id="PF10412">
    <property type="entry name" value="TrwB_AAD_bind"/>
    <property type="match status" value="1"/>
</dbReference>
<dbReference type="RefSeq" id="WP_280626425.1">
    <property type="nucleotide sequence ID" value="NZ_CP123505.1"/>
</dbReference>
<sequence length="689" mass="77861">MTQGGQVIKYMVAMFMQIANIVAFWVILVTILVFFATIAFQIPFEKMIHGLSYWAMDTLVIPLQEAIGTSEGGTFTFHWLNPRTGQVVEFEKTAREVRFDRYFIYCYVLLKEAAFWAWGVASFTFVGLIVAVFWWLGKKGAQQRKNEIIGGRYLANSVKEINQFLKAKGKISPLKIGDLHLVENSEQQNFGLHGTVGTGKSTAINDLLSQVRQQGKRAIIYDKGNNFIPLFYREGKDIILNPMDARCPNWDLWRECQDRADFETFALPLLPDAKSGDPFWLMSARLLFVATAEHMRSHPDRSIKKLLQRLLSISLPELHDFVQGTDAASLVDGSIEKTAMTIRTVLSAYVKALRYCQGLEKEGKPPFSIREWVQNADEDAWIFISSDGRLHTALKPLISTWLNITMQSVLALPPSRERRIWTVLDELPSLHKLPVILDYLSEARKFGGATLIGIQNFSQLEANYGAQEARAIWDLVNTTLYFRAPSGSVAEWVQKELGETRLLKFRDQYSYGVDTIRDGVNFSKEDTREKIVSFSDIQNLDDLQCFVSLLGDVSIVKLTLEHKQYETIAAGKIERDVSAIFDNQIEQELNKSGIESKAKAIASNTLINNKKANTNTGEGNKNEEETSTSTANDDLPSGTDITLPWESSTSDDVAPRNLYHEAITTNVPLDEYQDINNNNPRKIEHEKSV</sequence>
<dbReference type="InterPro" id="IPR014128">
    <property type="entry name" value="T4SS_TraD"/>
</dbReference>
<name>A0AA95GSM5_9GAMM</name>
<evidence type="ECO:0000256" key="7">
    <source>
        <dbReference type="SAM" id="Phobius"/>
    </source>
</evidence>
<dbReference type="InterPro" id="IPR027417">
    <property type="entry name" value="P-loop_NTPase"/>
</dbReference>
<comment type="subcellular location">
    <subcellularLocation>
        <location evidence="1">Cell membrane</location>
        <topology evidence="1">Multi-pass membrane protein</topology>
    </subcellularLocation>
</comment>
<dbReference type="AlphaFoldDB" id="A0AA95GSM5"/>
<dbReference type="GO" id="GO:0005886">
    <property type="term" value="C:plasma membrane"/>
    <property type="evidence" value="ECO:0007669"/>
    <property type="project" value="UniProtKB-SubCell"/>
</dbReference>
<dbReference type="SUPFAM" id="SSF52540">
    <property type="entry name" value="P-loop containing nucleoside triphosphate hydrolases"/>
    <property type="match status" value="1"/>
</dbReference>
<feature type="region of interest" description="Disordered" evidence="6">
    <location>
        <begin position="610"/>
        <end position="656"/>
    </location>
</feature>
<dbReference type="NCBIfam" id="TIGR02759">
    <property type="entry name" value="TraD_Ftype"/>
    <property type="match status" value="1"/>
</dbReference>
<feature type="transmembrane region" description="Helical" evidence="7">
    <location>
        <begin position="115"/>
        <end position="136"/>
    </location>
</feature>
<feature type="transmembrane region" description="Helical" evidence="7">
    <location>
        <begin position="21"/>
        <end position="44"/>
    </location>
</feature>
<keyword evidence="2" id="KW-1003">Cell membrane</keyword>
<dbReference type="InterPro" id="IPR051539">
    <property type="entry name" value="T4SS-coupling_protein"/>
</dbReference>
<keyword evidence="5 7" id="KW-0472">Membrane</keyword>
<accession>A0AA95GSM5</accession>
<dbReference type="Gene3D" id="3.40.50.300">
    <property type="entry name" value="P-loop containing nucleotide triphosphate hydrolases"/>
    <property type="match status" value="1"/>
</dbReference>
<evidence type="ECO:0000256" key="5">
    <source>
        <dbReference type="ARBA" id="ARBA00023136"/>
    </source>
</evidence>
<reference evidence="9" key="1">
    <citation type="submission" date="2023-04" db="EMBL/GenBank/DDBJ databases">
        <title>Genome dynamics across the evolutionary transition to endosymbiosis.</title>
        <authorList>
            <person name="Siozios S."/>
            <person name="Nadal-Jimenez P."/>
            <person name="Azagi T."/>
            <person name="Sprong H."/>
            <person name="Frost C.L."/>
            <person name="Parratt S.R."/>
            <person name="Taylor G."/>
            <person name="Brettell L."/>
            <person name="Lew K.C."/>
            <person name="Croft L."/>
            <person name="King K.C."/>
            <person name="Brockhurst M.A."/>
            <person name="Hypsa V."/>
            <person name="Novakova E."/>
            <person name="Darby A.C."/>
            <person name="Hurst G.D.D."/>
        </authorList>
    </citation>
    <scope>NUCLEOTIDE SEQUENCE</scope>
    <source>
        <strain evidence="9">APv</strain>
        <plasmid evidence="9">paPv1</plasmid>
    </source>
</reference>
<dbReference type="InterPro" id="IPR019476">
    <property type="entry name" value="T4SS_TraD_DNA-bd"/>
</dbReference>
<evidence type="ECO:0000256" key="3">
    <source>
        <dbReference type="ARBA" id="ARBA00022692"/>
    </source>
</evidence>
<evidence type="ECO:0000256" key="6">
    <source>
        <dbReference type="SAM" id="MobiDB-lite"/>
    </source>
</evidence>
<keyword evidence="3 7" id="KW-0812">Transmembrane</keyword>
<evidence type="ECO:0000256" key="4">
    <source>
        <dbReference type="ARBA" id="ARBA00022989"/>
    </source>
</evidence>
<keyword evidence="9" id="KW-0614">Plasmid</keyword>
<dbReference type="Proteomes" id="UP001177595">
    <property type="component" value="Plasmid paPv1"/>
</dbReference>
<gene>
    <name evidence="9" type="primary">traD</name>
    <name evidence="9" type="ORF">QE210_17995</name>
</gene>
<dbReference type="PANTHER" id="PTHR37937:SF1">
    <property type="entry name" value="CONJUGATIVE TRANSFER: DNA TRANSPORT"/>
    <property type="match status" value="1"/>
</dbReference>
<evidence type="ECO:0000256" key="1">
    <source>
        <dbReference type="ARBA" id="ARBA00004651"/>
    </source>
</evidence>
<proteinExistence type="predicted"/>
<organism evidence="9 10">
    <name type="scientific">Arsenophonus nasoniae</name>
    <name type="common">son-killer infecting Nasonia vitripennis</name>
    <dbReference type="NCBI Taxonomy" id="638"/>
    <lineage>
        <taxon>Bacteria</taxon>
        <taxon>Pseudomonadati</taxon>
        <taxon>Pseudomonadota</taxon>
        <taxon>Gammaproteobacteria</taxon>
        <taxon>Enterobacterales</taxon>
        <taxon>Morganellaceae</taxon>
        <taxon>Arsenophonus</taxon>
    </lineage>
</organism>
<evidence type="ECO:0000259" key="8">
    <source>
        <dbReference type="Pfam" id="PF10412"/>
    </source>
</evidence>
<dbReference type="PANTHER" id="PTHR37937">
    <property type="entry name" value="CONJUGATIVE TRANSFER: DNA TRANSPORT"/>
    <property type="match status" value="1"/>
</dbReference>
<keyword evidence="4 7" id="KW-1133">Transmembrane helix</keyword>
<dbReference type="EMBL" id="CP123505">
    <property type="protein sequence ID" value="WGM03296.1"/>
    <property type="molecule type" value="Genomic_DNA"/>
</dbReference>
<evidence type="ECO:0000313" key="9">
    <source>
        <dbReference type="EMBL" id="WGM03296.1"/>
    </source>
</evidence>
<evidence type="ECO:0000313" key="10">
    <source>
        <dbReference type="Proteomes" id="UP001177595"/>
    </source>
</evidence>